<proteinExistence type="inferred from homology"/>
<reference evidence="4 5" key="1">
    <citation type="journal article" date="2007" name="Appl. Environ. Microbiol.">
        <title>Rhizobial factors required for stem nodule maturation and maintenance in Sesbania rostrata-Azorhizobium caulinodans ORS571 symbiosis.</title>
        <authorList>
            <person name="Suzuki S."/>
            <person name="Aono T."/>
            <person name="Lee KB."/>
            <person name="Suzuki T."/>
            <person name="Liu CT."/>
            <person name="Miwa H."/>
            <person name="Wakao S."/>
            <person name="Iki T."/>
            <person name="Oyaizu H."/>
        </authorList>
    </citation>
    <scope>NUCLEOTIDE SEQUENCE [LARGE SCALE GENOMIC DNA]</scope>
    <source>
        <strain evidence="5">ATCC 43989 / DSM 5975 / JCM 20966 / LMG 6465 / NBRC 14845 / NCIMB 13405 / ORS 571</strain>
    </source>
</reference>
<accession>A8IJV0</accession>
<keyword evidence="2 3" id="KW-0472">Membrane</keyword>
<keyword evidence="2" id="KW-1003">Cell membrane</keyword>
<gene>
    <name evidence="4" type="ordered locus">AZC_0362</name>
</gene>
<dbReference type="STRING" id="438753.AZC_0362"/>
<reference evidence="4 5" key="5">
    <citation type="journal article" date="2010" name="Appl. Environ. Microbiol.">
        <title>phrR-like gene praR of Azorhizobium caulinodans ORS571 is essential for symbiosis with Sesbania rostrata and is involved in expression of reb genes.</title>
        <authorList>
            <person name="Akiba N."/>
            <person name="Aono T."/>
            <person name="Toyazaki H."/>
            <person name="Sato S."/>
            <person name="Oyaizu H."/>
        </authorList>
    </citation>
    <scope>NUCLEOTIDE SEQUENCE [LARGE SCALE GENOMIC DNA]</scope>
    <source>
        <strain evidence="5">ATCC 43989 / DSM 5975 / JCM 20966 / LMG 6465 / NBRC 14845 / NCIMB 13405 / ORS 571</strain>
    </source>
</reference>
<comment type="subcellular location">
    <subcellularLocation>
        <location evidence="2">Cell membrane</location>
        <topology evidence="2">Multi-pass membrane protein</topology>
    </subcellularLocation>
</comment>
<reference evidence="4 5" key="3">
    <citation type="journal article" date="2008" name="BMC Genomics">
        <title>The genome of the versatile nitrogen fixer Azorhizobium caulinodans ORS571.</title>
        <authorList>
            <person name="Lee KB."/>
            <person name="Backer P.D."/>
            <person name="Aono T."/>
            <person name="Liu CT."/>
            <person name="Suzuki S."/>
            <person name="Suzuki T."/>
            <person name="Kaneko T."/>
            <person name="Yamada M."/>
            <person name="Tabata S."/>
            <person name="Kupfer D.M."/>
            <person name="Najar F.Z."/>
            <person name="Wiley G.B."/>
            <person name="Roe B."/>
            <person name="Binnewies T.T."/>
            <person name="Ussery D.W."/>
            <person name="D'Haeze W."/>
            <person name="Herder J.D."/>
            <person name="Gevers D."/>
            <person name="Vereecke D."/>
            <person name="Holsters M."/>
            <person name="Oyaizu H."/>
        </authorList>
    </citation>
    <scope>NUCLEOTIDE SEQUENCE [LARGE SCALE GENOMIC DNA]</scope>
    <source>
        <strain evidence="5">ATCC 43989 / DSM 5975 / JCM 20966 / LMG 6465 / NBRC 14845 / NCIMB 13405 / ORS 571</strain>
    </source>
</reference>
<organism evidence="4 5">
    <name type="scientific">Azorhizobium caulinodans (strain ATCC 43989 / DSM 5975 / JCM 20966 / LMG 6465 / NBRC 14845 / NCIMB 13405 / ORS 571)</name>
    <dbReference type="NCBI Taxonomy" id="438753"/>
    <lineage>
        <taxon>Bacteria</taxon>
        <taxon>Pseudomonadati</taxon>
        <taxon>Pseudomonadota</taxon>
        <taxon>Alphaproteobacteria</taxon>
        <taxon>Hyphomicrobiales</taxon>
        <taxon>Xanthobacteraceae</taxon>
        <taxon>Azorhizobium</taxon>
    </lineage>
</organism>
<evidence type="ECO:0000256" key="3">
    <source>
        <dbReference type="SAM" id="Phobius"/>
    </source>
</evidence>
<dbReference type="KEGG" id="azc:AZC_0362"/>
<feature type="transmembrane region" description="Helical" evidence="3">
    <location>
        <begin position="79"/>
        <end position="98"/>
    </location>
</feature>
<name>A8IJV0_AZOC5</name>
<reference evidence="4 5" key="4">
    <citation type="journal article" date="2009" name="Appl. Environ. Microbiol.">
        <title>Comparative genome-wide transcriptional profiling of Azorhizobium caulinodans ORS571 grown under free-living and symbiotic conditions.</title>
        <authorList>
            <person name="Tsukada S."/>
            <person name="Aono T."/>
            <person name="Akiba N."/>
            <person name="Lee KB."/>
            <person name="Liu CT."/>
            <person name="Toyazaki H."/>
            <person name="Oyaizu H."/>
        </authorList>
    </citation>
    <scope>NUCLEOTIDE SEQUENCE [LARGE SCALE GENOMIC DNA]</scope>
    <source>
        <strain evidence="5">ATCC 43989 / DSM 5975 / JCM 20966 / LMG 6465 / NBRC 14845 / NCIMB 13405 / ORS 571</strain>
    </source>
</reference>
<dbReference type="EMBL" id="AP009384">
    <property type="protein sequence ID" value="BAF86360.1"/>
    <property type="molecule type" value="Genomic_DNA"/>
</dbReference>
<reference evidence="4 5" key="6">
    <citation type="journal article" date="2011" name="Appl. Environ. Microbiol.">
        <title>Involvement of the azorhizobial chromosome partition gene (parA) in the onset of bacteroid differentiation during Sesbania rostrata stem nodule development.</title>
        <authorList>
            <person name="Liu CT."/>
            <person name="Lee KB."/>
            <person name="Wang YS."/>
            <person name="Peng MH."/>
            <person name="Lee KT."/>
            <person name="Suzuki S."/>
            <person name="Suzuki T."/>
            <person name="Oyaizu H."/>
        </authorList>
    </citation>
    <scope>NUCLEOTIDE SEQUENCE [LARGE SCALE GENOMIC DNA]</scope>
    <source>
        <strain evidence="5">ATCC 43989 / DSM 5975 / JCM 20966 / LMG 6465 / NBRC 14845 / NCIMB 13405 / ORS 571</strain>
    </source>
</reference>
<protein>
    <recommendedName>
        <fullName evidence="2">Biotin transporter</fullName>
    </recommendedName>
</protein>
<evidence type="ECO:0000313" key="4">
    <source>
        <dbReference type="EMBL" id="BAF86360.1"/>
    </source>
</evidence>
<comment type="similarity">
    <text evidence="1 2">Belongs to the BioY family.</text>
</comment>
<feature type="transmembrane region" description="Helical" evidence="3">
    <location>
        <begin position="147"/>
        <end position="166"/>
    </location>
</feature>
<sequence>MDSYRYWNQIIYNWSSPMLTSLLDGTRRSLLLRQAALILAGVALLTLSAKVQIPFWPVPMTLQTAAVMAIALAVPPRMALAVFGAYLAAGALGLPVFAGTPERGIGLAYMTGPTGGYLAGYWLAGGLVSALARSAPLAPLGVWGRTIAMLAGLAAVYALGLLWLTAFVPARALLAQGFLPFILGDLLKIALVAAASAALPGRRAGDAQ</sequence>
<dbReference type="GO" id="GO:0005886">
    <property type="term" value="C:plasma membrane"/>
    <property type="evidence" value="ECO:0007669"/>
    <property type="project" value="UniProtKB-SubCell"/>
</dbReference>
<dbReference type="PANTHER" id="PTHR34295:SF1">
    <property type="entry name" value="BIOTIN TRANSPORTER BIOY"/>
    <property type="match status" value="1"/>
</dbReference>
<evidence type="ECO:0000256" key="1">
    <source>
        <dbReference type="ARBA" id="ARBA00010692"/>
    </source>
</evidence>
<keyword evidence="2" id="KW-0813">Transport</keyword>
<dbReference type="InterPro" id="IPR003784">
    <property type="entry name" value="BioY"/>
</dbReference>
<reference evidence="5" key="2">
    <citation type="submission" date="2007-04" db="EMBL/GenBank/DDBJ databases">
        <title>Complete genome sequence of the nitrogen-fixing bacterium Azorhizobium caulinodans ORS571.</title>
        <authorList>
            <person name="Lee K.B."/>
            <person name="Backer P.D."/>
            <person name="Aono T."/>
            <person name="Liu C.T."/>
            <person name="Suzuki S."/>
            <person name="Suzuki T."/>
            <person name="Kaneko T."/>
            <person name="Yamada M."/>
            <person name="Tabata S."/>
            <person name="Kupfer D.M."/>
            <person name="Najar F.Z."/>
            <person name="Wiley G.B."/>
            <person name="Roe B."/>
            <person name="Binnewies T."/>
            <person name="Ussery D."/>
            <person name="Vereecke D."/>
            <person name="Gevers D."/>
            <person name="Holsters M."/>
            <person name="Oyaizu H."/>
        </authorList>
    </citation>
    <scope>NUCLEOTIDE SEQUENCE [LARGE SCALE GENOMIC DNA]</scope>
    <source>
        <strain evidence="5">ATCC 43989 / DSM 5975 / JCM 20966 / LMG 6465 / NBRC 14845 / NCIMB 13405 / ORS 571</strain>
    </source>
</reference>
<evidence type="ECO:0000256" key="2">
    <source>
        <dbReference type="PIRNR" id="PIRNR016661"/>
    </source>
</evidence>
<keyword evidence="3" id="KW-0812">Transmembrane</keyword>
<dbReference type="Gene3D" id="1.10.1760.20">
    <property type="match status" value="1"/>
</dbReference>
<dbReference type="HOGENOM" id="CLU_077931_2_0_5"/>
<dbReference type="Pfam" id="PF02632">
    <property type="entry name" value="BioY"/>
    <property type="match status" value="1"/>
</dbReference>
<dbReference type="GO" id="GO:0015225">
    <property type="term" value="F:biotin transmembrane transporter activity"/>
    <property type="evidence" value="ECO:0007669"/>
    <property type="project" value="UniProtKB-UniRule"/>
</dbReference>
<dbReference type="PANTHER" id="PTHR34295">
    <property type="entry name" value="BIOTIN TRANSPORTER BIOY"/>
    <property type="match status" value="1"/>
</dbReference>
<keyword evidence="3" id="KW-1133">Transmembrane helix</keyword>
<evidence type="ECO:0000313" key="5">
    <source>
        <dbReference type="Proteomes" id="UP000000270"/>
    </source>
</evidence>
<dbReference type="PIRSF" id="PIRSF016661">
    <property type="entry name" value="BioY"/>
    <property type="match status" value="1"/>
</dbReference>
<feature type="transmembrane region" description="Helical" evidence="3">
    <location>
        <begin position="178"/>
        <end position="199"/>
    </location>
</feature>
<dbReference type="Proteomes" id="UP000000270">
    <property type="component" value="Chromosome"/>
</dbReference>
<keyword evidence="5" id="KW-1185">Reference proteome</keyword>
<dbReference type="eggNOG" id="COG1268">
    <property type="taxonomic scope" value="Bacteria"/>
</dbReference>
<feature type="transmembrane region" description="Helical" evidence="3">
    <location>
        <begin position="30"/>
        <end position="49"/>
    </location>
</feature>
<dbReference type="AlphaFoldDB" id="A8IJV0"/>